<evidence type="ECO:0000313" key="1">
    <source>
        <dbReference type="EMBL" id="VAW59566.1"/>
    </source>
</evidence>
<evidence type="ECO:0008006" key="2">
    <source>
        <dbReference type="Google" id="ProtNLM"/>
    </source>
</evidence>
<proteinExistence type="predicted"/>
<dbReference type="EMBL" id="UOFH01000090">
    <property type="protein sequence ID" value="VAW59566.1"/>
    <property type="molecule type" value="Genomic_DNA"/>
</dbReference>
<protein>
    <recommendedName>
        <fullName evidence="2">Mobile element protein</fullName>
    </recommendedName>
</protein>
<accession>A0A3B0XTA1</accession>
<reference evidence="1" key="1">
    <citation type="submission" date="2018-06" db="EMBL/GenBank/DDBJ databases">
        <authorList>
            <person name="Zhirakovskaya E."/>
        </authorList>
    </citation>
    <scope>NUCLEOTIDE SEQUENCE</scope>
</reference>
<dbReference type="AlphaFoldDB" id="A0A3B0XTA1"/>
<gene>
    <name evidence="1" type="ORF">MNBD_GAMMA08-784</name>
</gene>
<dbReference type="NCBIfam" id="NF047593">
    <property type="entry name" value="IS66_ISAeme5_TnpA"/>
    <property type="match status" value="1"/>
</dbReference>
<sequence>MTKGKRRSQQEWESIFQHQKDSDLNVQAYCEQHNMCSKTFYAHRRKSLIAENDASPFIKIKKTSGVTLLVNNASVLHYQNCKIHLHANADANWDAQIMKALS</sequence>
<organism evidence="1">
    <name type="scientific">hydrothermal vent metagenome</name>
    <dbReference type="NCBI Taxonomy" id="652676"/>
    <lineage>
        <taxon>unclassified sequences</taxon>
        <taxon>metagenomes</taxon>
        <taxon>ecological metagenomes</taxon>
    </lineage>
</organism>
<name>A0A3B0XTA1_9ZZZZ</name>